<accession>A0A413PJA7</accession>
<evidence type="ECO:0000313" key="2">
    <source>
        <dbReference type="Proteomes" id="UP000286561"/>
    </source>
</evidence>
<feature type="non-terminal residue" evidence="1">
    <location>
        <position position="73"/>
    </location>
</feature>
<dbReference type="Proteomes" id="UP000286561">
    <property type="component" value="Unassembled WGS sequence"/>
</dbReference>
<sequence>MKTEAAGKQPKKYRKIFLKPTPERNIFLTYSLIKEQDLLFNSLSKLQTKPLPSIRHICAFSRGVLNVRSTRSH</sequence>
<name>A0A413PJA7_9FIRM</name>
<reference evidence="1 2" key="1">
    <citation type="submission" date="2018-08" db="EMBL/GenBank/DDBJ databases">
        <title>A genome reference for cultivated species of the human gut microbiota.</title>
        <authorList>
            <person name="Zou Y."/>
            <person name="Xue W."/>
            <person name="Luo G."/>
        </authorList>
    </citation>
    <scope>NUCLEOTIDE SEQUENCE [LARGE SCALE GENOMIC DNA]</scope>
    <source>
        <strain evidence="1 2">AM48-23BH</strain>
    </source>
</reference>
<gene>
    <name evidence="1" type="ORF">DW972_15235</name>
</gene>
<evidence type="ECO:0000313" key="1">
    <source>
        <dbReference type="EMBL" id="RGZ76140.1"/>
    </source>
</evidence>
<protein>
    <submittedName>
        <fullName evidence="1">Uncharacterized protein</fullName>
    </submittedName>
</protein>
<organism evidence="1 2">
    <name type="scientific">Anaerobutyricum hallii</name>
    <dbReference type="NCBI Taxonomy" id="39488"/>
    <lineage>
        <taxon>Bacteria</taxon>
        <taxon>Bacillati</taxon>
        <taxon>Bacillota</taxon>
        <taxon>Clostridia</taxon>
        <taxon>Lachnospirales</taxon>
        <taxon>Lachnospiraceae</taxon>
        <taxon>Anaerobutyricum</taxon>
    </lineage>
</organism>
<proteinExistence type="predicted"/>
<dbReference type="EMBL" id="QSEP01000197">
    <property type="protein sequence ID" value="RGZ76140.1"/>
    <property type="molecule type" value="Genomic_DNA"/>
</dbReference>
<comment type="caution">
    <text evidence="1">The sequence shown here is derived from an EMBL/GenBank/DDBJ whole genome shotgun (WGS) entry which is preliminary data.</text>
</comment>
<dbReference type="AlphaFoldDB" id="A0A413PJA7"/>